<evidence type="ECO:0000313" key="6">
    <source>
        <dbReference type="EMBL" id="EPE30912.1"/>
    </source>
</evidence>
<evidence type="ECO:0000313" key="7">
    <source>
        <dbReference type="Proteomes" id="UP000016922"/>
    </source>
</evidence>
<evidence type="ECO:0000256" key="2">
    <source>
        <dbReference type="ARBA" id="ARBA00022630"/>
    </source>
</evidence>
<organism evidence="6 7">
    <name type="scientific">Glarea lozoyensis (strain ATCC 20868 / MF5171)</name>
    <dbReference type="NCBI Taxonomy" id="1116229"/>
    <lineage>
        <taxon>Eukaryota</taxon>
        <taxon>Fungi</taxon>
        <taxon>Dikarya</taxon>
        <taxon>Ascomycota</taxon>
        <taxon>Pezizomycotina</taxon>
        <taxon>Leotiomycetes</taxon>
        <taxon>Helotiales</taxon>
        <taxon>Helotiaceae</taxon>
        <taxon>Glarea</taxon>
    </lineage>
</organism>
<keyword evidence="2" id="KW-0285">Flavoprotein</keyword>
<name>S3CX38_GLAL2</name>
<dbReference type="OMA" id="HAHVFIN"/>
<proteinExistence type="inferred from homology"/>
<dbReference type="InterPro" id="IPR020946">
    <property type="entry name" value="Flavin_mOase-like"/>
</dbReference>
<dbReference type="GeneID" id="19462934"/>
<gene>
    <name evidence="6" type="ORF">GLAREA_03879</name>
</gene>
<keyword evidence="3" id="KW-0274">FAD</keyword>
<dbReference type="GO" id="GO:0050660">
    <property type="term" value="F:flavin adenine dinucleotide binding"/>
    <property type="evidence" value="ECO:0007669"/>
    <property type="project" value="InterPro"/>
</dbReference>
<dbReference type="OrthoDB" id="74360at2759"/>
<dbReference type="Gene3D" id="3.50.50.60">
    <property type="entry name" value="FAD/NAD(P)-binding domain"/>
    <property type="match status" value="2"/>
</dbReference>
<evidence type="ECO:0000256" key="1">
    <source>
        <dbReference type="ARBA" id="ARBA00010139"/>
    </source>
</evidence>
<dbReference type="HOGENOM" id="CLU_006937_6_1_1"/>
<dbReference type="SUPFAM" id="SSF51905">
    <property type="entry name" value="FAD/NAD(P)-binding domain"/>
    <property type="match status" value="2"/>
</dbReference>
<evidence type="ECO:0000256" key="5">
    <source>
        <dbReference type="SAM" id="MobiDB-lite"/>
    </source>
</evidence>
<feature type="region of interest" description="Disordered" evidence="5">
    <location>
        <begin position="41"/>
        <end position="80"/>
    </location>
</feature>
<dbReference type="EMBL" id="KE145363">
    <property type="protein sequence ID" value="EPE30912.1"/>
    <property type="molecule type" value="Genomic_DNA"/>
</dbReference>
<dbReference type="PANTHER" id="PTHR42877">
    <property type="entry name" value="L-ORNITHINE N(5)-MONOOXYGENASE-RELATED"/>
    <property type="match status" value="1"/>
</dbReference>
<dbReference type="KEGG" id="glz:GLAREA_03879"/>
<dbReference type="eggNOG" id="KOG1399">
    <property type="taxonomic scope" value="Eukaryota"/>
</dbReference>
<dbReference type="Proteomes" id="UP000016922">
    <property type="component" value="Unassembled WGS sequence"/>
</dbReference>
<dbReference type="RefSeq" id="XP_008082323.1">
    <property type="nucleotide sequence ID" value="XM_008084132.1"/>
</dbReference>
<dbReference type="AlphaFoldDB" id="S3CX38"/>
<dbReference type="InterPro" id="IPR051209">
    <property type="entry name" value="FAD-bind_Monooxygenase_sf"/>
</dbReference>
<sequence>MACAFRRLSHCGRVYARPIQPFRRGEYWKQWAHRFLSVSSTHPQQQPLDTGRSSDTSNPSLKRQLSSGPRNAVDSSLSSPTRTVYKIKEQPLGGNHKKLRVIIIGGGVSGLNMLIQLKKHISGVTPIIYEKNAETGGTWFENRYPGCASDDPSHSYQFSHTPNPKCNSLFSPAAEIQKYLIGVCEKHNLRDEIKCSHSVVRAEWEEESGMWVVDVKDEDKNRTFKDRCHFLMDASGIFNHYKWPDIKGISIFEGDLIHTAHWPADFKYESKAFAVIGNGASGVQIIPELQPGVGKLVHIIRGNSWIAPPSAAVEMCSALTEKGTKKYNNLQINKFSEDPTAYREFMKNIEAFSNQRFRMILSGSPDAEIAQERAESYMRSCLKSNPSLASSLIPSFPIGCRRITPGKGYLKSLLASNVTVISEPVQVSSRGIKLKGGGIINLDAIICATGFDCSFVPRCQLIREHGNLQDIWKTRTPEAYMSCMIEGVPNYFNFLGPNGPLAHGAIPLVAEQLAKYIIRHLQKFQLEHIHSAWPLPAAIDDYSEHIKGFMPRTSWSKPCGSWYKGATKDGPVFALHPGSQSHFFHMLEKPRWEDFEWRTKAGGGGNRFGYLGNGFSIREEEGEDTTWYLNDPHGS</sequence>
<protein>
    <submittedName>
        <fullName evidence="6">FAD/NAD(P)-binding protein</fullName>
    </submittedName>
</protein>
<comment type="similarity">
    <text evidence="1">Belongs to the FAD-binding monooxygenase family.</text>
</comment>
<dbReference type="GO" id="GO:0050661">
    <property type="term" value="F:NADP binding"/>
    <property type="evidence" value="ECO:0007669"/>
    <property type="project" value="InterPro"/>
</dbReference>
<accession>S3CX38</accession>
<keyword evidence="7" id="KW-1185">Reference proteome</keyword>
<reference evidence="6 7" key="1">
    <citation type="journal article" date="2013" name="BMC Genomics">
        <title>Genomics-driven discovery of the pneumocandin biosynthetic gene cluster in the fungus Glarea lozoyensis.</title>
        <authorList>
            <person name="Chen L."/>
            <person name="Yue Q."/>
            <person name="Zhang X."/>
            <person name="Xiang M."/>
            <person name="Wang C."/>
            <person name="Li S."/>
            <person name="Che Y."/>
            <person name="Ortiz-Lopez F.J."/>
            <person name="Bills G.F."/>
            <person name="Liu X."/>
            <person name="An Z."/>
        </authorList>
    </citation>
    <scope>NUCLEOTIDE SEQUENCE [LARGE SCALE GENOMIC DNA]</scope>
    <source>
        <strain evidence="7">ATCC 20868 / MF5171</strain>
    </source>
</reference>
<dbReference type="InterPro" id="IPR036188">
    <property type="entry name" value="FAD/NAD-bd_sf"/>
</dbReference>
<evidence type="ECO:0000256" key="4">
    <source>
        <dbReference type="ARBA" id="ARBA00023002"/>
    </source>
</evidence>
<dbReference type="Pfam" id="PF00743">
    <property type="entry name" value="FMO-like"/>
    <property type="match status" value="1"/>
</dbReference>
<dbReference type="PANTHER" id="PTHR42877:SF12">
    <property type="entry name" value="MONOOXYGENASE"/>
    <property type="match status" value="1"/>
</dbReference>
<evidence type="ECO:0000256" key="3">
    <source>
        <dbReference type="ARBA" id="ARBA00022827"/>
    </source>
</evidence>
<keyword evidence="4" id="KW-0560">Oxidoreductase</keyword>
<dbReference type="GO" id="GO:0004499">
    <property type="term" value="F:N,N-dimethylaniline monooxygenase activity"/>
    <property type="evidence" value="ECO:0007669"/>
    <property type="project" value="InterPro"/>
</dbReference>